<evidence type="ECO:0008006" key="3">
    <source>
        <dbReference type="Google" id="ProtNLM"/>
    </source>
</evidence>
<dbReference type="AlphaFoldDB" id="A0A0J1B2S8"/>
<comment type="caution">
    <text evidence="1">The sequence shown here is derived from an EMBL/GenBank/DDBJ whole genome shotgun (WGS) entry which is preliminary data.</text>
</comment>
<dbReference type="OrthoDB" id="9794241at2"/>
<protein>
    <recommendedName>
        <fullName evidence="3">TIGR02453 family protein</fullName>
    </recommendedName>
</protein>
<dbReference type="EMBL" id="LECT01000055">
    <property type="protein sequence ID" value="KLU01225.1"/>
    <property type="molecule type" value="Genomic_DNA"/>
</dbReference>
<dbReference type="InterPro" id="IPR015996">
    <property type="entry name" value="UCP028451"/>
</dbReference>
<keyword evidence="2" id="KW-1185">Reference proteome</keyword>
<dbReference type="Pfam" id="PF09365">
    <property type="entry name" value="DUF2461"/>
    <property type="match status" value="1"/>
</dbReference>
<dbReference type="RefSeq" id="WP_047817537.1">
    <property type="nucleotide sequence ID" value="NZ_LECT01000055.1"/>
</dbReference>
<proteinExistence type="predicted"/>
<name>A0A0J1B2S8_RHOIS</name>
<reference evidence="1" key="1">
    <citation type="submission" date="2015-05" db="EMBL/GenBank/DDBJ databases">
        <title>Permanent draft genome of Rhodopirellula islandicus K833.</title>
        <authorList>
            <person name="Kizina J."/>
            <person name="Richter M."/>
            <person name="Glockner F.O."/>
            <person name="Harder J."/>
        </authorList>
    </citation>
    <scope>NUCLEOTIDE SEQUENCE [LARGE SCALE GENOMIC DNA]</scope>
    <source>
        <strain evidence="1">K833</strain>
    </source>
</reference>
<dbReference type="PANTHER" id="PTHR36452">
    <property type="entry name" value="CHROMOSOME 12, WHOLE GENOME SHOTGUN SEQUENCE"/>
    <property type="match status" value="1"/>
</dbReference>
<dbReference type="Proteomes" id="UP000036367">
    <property type="component" value="Unassembled WGS sequence"/>
</dbReference>
<organism evidence="1 2">
    <name type="scientific">Rhodopirellula islandica</name>
    <dbReference type="NCBI Taxonomy" id="595434"/>
    <lineage>
        <taxon>Bacteria</taxon>
        <taxon>Pseudomonadati</taxon>
        <taxon>Planctomycetota</taxon>
        <taxon>Planctomycetia</taxon>
        <taxon>Pirellulales</taxon>
        <taxon>Pirellulaceae</taxon>
        <taxon>Rhodopirellula</taxon>
    </lineage>
</organism>
<dbReference type="STRING" id="595434.RISK_006794"/>
<accession>A0A0J1B2S8</accession>
<gene>
    <name evidence="1" type="ORF">RISK_006794</name>
</gene>
<dbReference type="PANTHER" id="PTHR36452:SF1">
    <property type="entry name" value="DUF2461 DOMAIN-CONTAINING PROTEIN"/>
    <property type="match status" value="1"/>
</dbReference>
<sequence length="233" mass="26700">MTSPIRPELFHFLEDLTDNNHREWFADNKARYENDVRQPAFELIRQLAVPLKRSAPMLRVIDKTQGGSLMRIHRDTRFSKDKTPYKTNVGISLRHDACFTGTVSDDIHAPGGYVHLSAEECFVGMGVWRPQRESLAAIRAAIADDPNAWRRARDAKSFRTSFELGGDRLKTSPRDYDRDHPMIEDLRRIDFIGIATLAPKEITAKDSVARITQLIRDAKPFMRFLCDAVDVPY</sequence>
<dbReference type="PATRIC" id="fig|595434.4.peg.6467"/>
<dbReference type="PIRSF" id="PIRSF028451">
    <property type="entry name" value="UCP028451"/>
    <property type="match status" value="1"/>
</dbReference>
<dbReference type="NCBIfam" id="TIGR02453">
    <property type="entry name" value="TIGR02453 family protein"/>
    <property type="match status" value="1"/>
</dbReference>
<evidence type="ECO:0000313" key="2">
    <source>
        <dbReference type="Proteomes" id="UP000036367"/>
    </source>
</evidence>
<evidence type="ECO:0000313" key="1">
    <source>
        <dbReference type="EMBL" id="KLU01225.1"/>
    </source>
</evidence>
<dbReference type="InterPro" id="IPR012808">
    <property type="entry name" value="CHP02453"/>
</dbReference>